<protein>
    <recommendedName>
        <fullName evidence="1">DUF306 domain-containing protein</fullName>
    </recommendedName>
</protein>
<reference evidence="2" key="1">
    <citation type="journal article" date="2015" name="Proc. Natl. Acad. Sci. U.S.A.">
        <title>Networks of energetic and metabolic interactions define dynamics in microbial communities.</title>
        <authorList>
            <person name="Embree M."/>
            <person name="Liu J.K."/>
            <person name="Al-Bassam M.M."/>
            <person name="Zengler K."/>
        </authorList>
    </citation>
    <scope>NUCLEOTIDE SEQUENCE</scope>
</reference>
<feature type="domain" description="DUF306" evidence="1">
    <location>
        <begin position="157"/>
        <end position="261"/>
    </location>
</feature>
<organism evidence="2">
    <name type="scientific">hydrocarbon metagenome</name>
    <dbReference type="NCBI Taxonomy" id="938273"/>
    <lineage>
        <taxon>unclassified sequences</taxon>
        <taxon>metagenomes</taxon>
        <taxon>ecological metagenomes</taxon>
    </lineage>
</organism>
<sequence>MKSPITGILCGVIILLICSCGCMQYPGPAREEPPGRITGLTWYLVSYDMNGSPGTLINGTTITVSFDDNGTVSGSAGCNRYTALYTGRLERLAIGQPVTAGTDCESPGGIMTQEIQYLTAIQKASSYDVRKNTLEMKDETGGPLLTYTAIPPDILRTWRVITFGTSSGQTWTPGTLTTITLRFNPDGSIGGNAGCNDYSGAFWIEGDHSLGISPSGMTKMFCGIGGVMELEAAYSDLLPKMTRYSLGDGKLLLSDNTGDFRMLLDNKPRW</sequence>
<dbReference type="PANTHER" id="PTHR35535:SF2">
    <property type="entry name" value="DUF306 DOMAIN-CONTAINING PROTEIN"/>
    <property type="match status" value="1"/>
</dbReference>
<feature type="domain" description="DUF306" evidence="1">
    <location>
        <begin position="37"/>
        <end position="147"/>
    </location>
</feature>
<dbReference type="AlphaFoldDB" id="A0A0W8EAS8"/>
<name>A0A0W8EAS8_9ZZZZ</name>
<evidence type="ECO:0000313" key="2">
    <source>
        <dbReference type="EMBL" id="KUG05653.1"/>
    </source>
</evidence>
<dbReference type="Gene3D" id="2.40.128.270">
    <property type="match status" value="2"/>
</dbReference>
<gene>
    <name evidence="2" type="ORF">ASZ90_016918</name>
</gene>
<comment type="caution">
    <text evidence="2">The sequence shown here is derived from an EMBL/GenBank/DDBJ whole genome shotgun (WGS) entry which is preliminary data.</text>
</comment>
<dbReference type="PROSITE" id="PS51257">
    <property type="entry name" value="PROKAR_LIPOPROTEIN"/>
    <property type="match status" value="1"/>
</dbReference>
<dbReference type="InterPro" id="IPR038670">
    <property type="entry name" value="HslJ-like_sf"/>
</dbReference>
<dbReference type="InterPro" id="IPR053147">
    <property type="entry name" value="Hsp_HslJ-like"/>
</dbReference>
<dbReference type="PANTHER" id="PTHR35535">
    <property type="entry name" value="HEAT SHOCK PROTEIN HSLJ"/>
    <property type="match status" value="1"/>
</dbReference>
<dbReference type="EMBL" id="LNQE01001788">
    <property type="protein sequence ID" value="KUG05653.1"/>
    <property type="molecule type" value="Genomic_DNA"/>
</dbReference>
<accession>A0A0W8EAS8</accession>
<dbReference type="Pfam" id="PF03724">
    <property type="entry name" value="META"/>
    <property type="match status" value="2"/>
</dbReference>
<evidence type="ECO:0000259" key="1">
    <source>
        <dbReference type="Pfam" id="PF03724"/>
    </source>
</evidence>
<proteinExistence type="predicted"/>
<dbReference type="InterPro" id="IPR005184">
    <property type="entry name" value="DUF306_Meta_HslJ"/>
</dbReference>